<evidence type="ECO:0000313" key="4">
    <source>
        <dbReference type="EMBL" id="OCL06964.1"/>
    </source>
</evidence>
<dbReference type="EMBL" id="KV749948">
    <property type="protein sequence ID" value="OCL06964.1"/>
    <property type="molecule type" value="Genomic_DNA"/>
</dbReference>
<reference evidence="4 5" key="1">
    <citation type="journal article" date="2016" name="Nat. Commun.">
        <title>Ectomycorrhizal ecology is imprinted in the genome of the dominant symbiotic fungus Cenococcum geophilum.</title>
        <authorList>
            <consortium name="DOE Joint Genome Institute"/>
            <person name="Peter M."/>
            <person name="Kohler A."/>
            <person name="Ohm R.A."/>
            <person name="Kuo A."/>
            <person name="Krutzmann J."/>
            <person name="Morin E."/>
            <person name="Arend M."/>
            <person name="Barry K.W."/>
            <person name="Binder M."/>
            <person name="Choi C."/>
            <person name="Clum A."/>
            <person name="Copeland A."/>
            <person name="Grisel N."/>
            <person name="Haridas S."/>
            <person name="Kipfer T."/>
            <person name="LaButti K."/>
            <person name="Lindquist E."/>
            <person name="Lipzen A."/>
            <person name="Maire R."/>
            <person name="Meier B."/>
            <person name="Mihaltcheva S."/>
            <person name="Molinier V."/>
            <person name="Murat C."/>
            <person name="Poggeler S."/>
            <person name="Quandt C.A."/>
            <person name="Sperisen C."/>
            <person name="Tritt A."/>
            <person name="Tisserant E."/>
            <person name="Crous P.W."/>
            <person name="Henrissat B."/>
            <person name="Nehls U."/>
            <person name="Egli S."/>
            <person name="Spatafora J.W."/>
            <person name="Grigoriev I.V."/>
            <person name="Martin F.M."/>
        </authorList>
    </citation>
    <scope>NUCLEOTIDE SEQUENCE [LARGE SCALE GENOMIC DNA]</scope>
    <source>
        <strain evidence="4 5">CBS 207.34</strain>
    </source>
</reference>
<keyword evidence="5" id="KW-1185">Reference proteome</keyword>
<dbReference type="GO" id="GO:0000324">
    <property type="term" value="C:fungal-type vacuole"/>
    <property type="evidence" value="ECO:0007669"/>
    <property type="project" value="TreeGrafter"/>
</dbReference>
<feature type="non-terminal residue" evidence="4">
    <location>
        <position position="280"/>
    </location>
</feature>
<feature type="region of interest" description="Disordered" evidence="1">
    <location>
        <begin position="242"/>
        <end position="265"/>
    </location>
</feature>
<feature type="chain" id="PRO_5034313805" evidence="3">
    <location>
        <begin position="36"/>
        <end position="280"/>
    </location>
</feature>
<keyword evidence="2" id="KW-0472">Membrane</keyword>
<feature type="compositionally biased region" description="Pro residues" evidence="1">
    <location>
        <begin position="247"/>
        <end position="258"/>
    </location>
</feature>
<organism evidence="4 5">
    <name type="scientific">Glonium stellatum</name>
    <dbReference type="NCBI Taxonomy" id="574774"/>
    <lineage>
        <taxon>Eukaryota</taxon>
        <taxon>Fungi</taxon>
        <taxon>Dikarya</taxon>
        <taxon>Ascomycota</taxon>
        <taxon>Pezizomycotina</taxon>
        <taxon>Dothideomycetes</taxon>
        <taxon>Pleosporomycetidae</taxon>
        <taxon>Gloniales</taxon>
        <taxon>Gloniaceae</taxon>
        <taxon>Glonium</taxon>
    </lineage>
</organism>
<feature type="compositionally biased region" description="Low complexity" evidence="1">
    <location>
        <begin position="50"/>
        <end position="82"/>
    </location>
</feature>
<evidence type="ECO:0000256" key="2">
    <source>
        <dbReference type="SAM" id="Phobius"/>
    </source>
</evidence>
<sequence length="280" mass="27525">MRLAERPSKGPSIGPLTVLFPVILLLLLFTTATNAATNLPNLSTVSQPDGSGTAAAATNTKATATGGNNNGKSATAKTTAAAGSNSASSVPTVIVTSAPGLTTSNSNTDSNTDSSNTAGAAATTVSLSVFHLTGLPTIAGAGIPTVIVPDTANAPFMQKSNLPDGTVFICVGAALGFMGAAILAWRGLVAWSLHRSVQRAALAQNLADSKTLLHGPGGGNPTHRHHGGLYKTVGASSTMSLDRLSAAPPPLSKPPRPAPSAASSSSFPSAAAAAAAAAAT</sequence>
<feature type="region of interest" description="Disordered" evidence="1">
    <location>
        <begin position="98"/>
        <end position="118"/>
    </location>
</feature>
<keyword evidence="3" id="KW-0732">Signal</keyword>
<dbReference type="PANTHER" id="PTHR36089">
    <property type="entry name" value="CHITIN SYNTHASE 3 COMPLEX PROTEIN CSI2-RELATED"/>
    <property type="match status" value="1"/>
</dbReference>
<dbReference type="InterPro" id="IPR051009">
    <property type="entry name" value="PRM"/>
</dbReference>
<dbReference type="Proteomes" id="UP000250140">
    <property type="component" value="Unassembled WGS sequence"/>
</dbReference>
<evidence type="ECO:0000256" key="1">
    <source>
        <dbReference type="SAM" id="MobiDB-lite"/>
    </source>
</evidence>
<keyword evidence="2" id="KW-1133">Transmembrane helix</keyword>
<evidence type="ECO:0000313" key="5">
    <source>
        <dbReference type="Proteomes" id="UP000250140"/>
    </source>
</evidence>
<dbReference type="PANTHER" id="PTHR36089:SF1">
    <property type="entry name" value="CHITIN SYNTHASE 3 COMPLEX PROTEIN CSI2-RELATED"/>
    <property type="match status" value="1"/>
</dbReference>
<accession>A0A8E2JRY4</accession>
<dbReference type="AlphaFoldDB" id="A0A8E2JRY4"/>
<feature type="transmembrane region" description="Helical" evidence="2">
    <location>
        <begin position="165"/>
        <end position="185"/>
    </location>
</feature>
<gene>
    <name evidence="4" type="ORF">AOQ84DRAFT_223326</name>
</gene>
<dbReference type="OrthoDB" id="4065319at2759"/>
<keyword evidence="2" id="KW-0812">Transmembrane</keyword>
<feature type="compositionally biased region" description="Low complexity" evidence="1">
    <location>
        <begin position="102"/>
        <end position="117"/>
    </location>
</feature>
<feature type="signal peptide" evidence="3">
    <location>
        <begin position="1"/>
        <end position="35"/>
    </location>
</feature>
<proteinExistence type="predicted"/>
<evidence type="ECO:0000256" key="3">
    <source>
        <dbReference type="SAM" id="SignalP"/>
    </source>
</evidence>
<protein>
    <submittedName>
        <fullName evidence="4">Uncharacterized protein</fullName>
    </submittedName>
</protein>
<feature type="region of interest" description="Disordered" evidence="1">
    <location>
        <begin position="39"/>
        <end position="82"/>
    </location>
</feature>
<name>A0A8E2JRY4_9PEZI</name>